<dbReference type="InterPro" id="IPR019627">
    <property type="entry name" value="YAcAr"/>
</dbReference>
<dbReference type="EMBL" id="JBFARM010000005">
    <property type="protein sequence ID" value="MEV4287397.1"/>
    <property type="molecule type" value="Genomic_DNA"/>
</dbReference>
<dbReference type="RefSeq" id="WP_364450819.1">
    <property type="nucleotide sequence ID" value="NZ_JBFARM010000005.1"/>
</dbReference>
<organism evidence="2 3">
    <name type="scientific">Nonomuraea bangladeshensis</name>
    <dbReference type="NCBI Taxonomy" id="404385"/>
    <lineage>
        <taxon>Bacteria</taxon>
        <taxon>Bacillati</taxon>
        <taxon>Actinomycetota</taxon>
        <taxon>Actinomycetes</taxon>
        <taxon>Streptosporangiales</taxon>
        <taxon>Streptosporangiaceae</taxon>
        <taxon>Nonomuraea</taxon>
    </lineage>
</organism>
<sequence length="151" mass="16643">MTYRILITGSRTWSDERVIWDAITDAIDQAAARGEHEFVVVHGACPRGADAIADLYCEDQAGWRDNVGQELAVERHPADWASCGPDCRDSHRRPGRGGTTYCRYAGHARNQAMVNLGADLCLAFIKNRSRGATDCARRARAAGIEVKEWPA</sequence>
<dbReference type="Pfam" id="PF10686">
    <property type="entry name" value="YAcAr"/>
    <property type="match status" value="1"/>
</dbReference>
<proteinExistence type="predicted"/>
<name>A0ABV3H4H2_9ACTN</name>
<evidence type="ECO:0000313" key="2">
    <source>
        <dbReference type="EMBL" id="MEV4287397.1"/>
    </source>
</evidence>
<comment type="caution">
    <text evidence="2">The sequence shown here is derived from an EMBL/GenBank/DDBJ whole genome shotgun (WGS) entry which is preliminary data.</text>
</comment>
<dbReference type="Proteomes" id="UP001552427">
    <property type="component" value="Unassembled WGS sequence"/>
</dbReference>
<feature type="domain" description="YspA cpYpsA-related SLOG" evidence="1">
    <location>
        <begin position="4"/>
        <end position="81"/>
    </location>
</feature>
<evidence type="ECO:0000259" key="1">
    <source>
        <dbReference type="Pfam" id="PF10686"/>
    </source>
</evidence>
<accession>A0ABV3H4H2</accession>
<keyword evidence="3" id="KW-1185">Reference proteome</keyword>
<protein>
    <submittedName>
        <fullName evidence="2">SLOG family protein</fullName>
    </submittedName>
</protein>
<evidence type="ECO:0000313" key="3">
    <source>
        <dbReference type="Proteomes" id="UP001552427"/>
    </source>
</evidence>
<gene>
    <name evidence="2" type="ORF">AB0K40_17975</name>
</gene>
<reference evidence="2 3" key="1">
    <citation type="submission" date="2024-06" db="EMBL/GenBank/DDBJ databases">
        <title>The Natural Products Discovery Center: Release of the First 8490 Sequenced Strains for Exploring Actinobacteria Biosynthetic Diversity.</title>
        <authorList>
            <person name="Kalkreuter E."/>
            <person name="Kautsar S.A."/>
            <person name="Yang D."/>
            <person name="Bader C.D."/>
            <person name="Teijaro C.N."/>
            <person name="Fluegel L."/>
            <person name="Davis C.M."/>
            <person name="Simpson J.R."/>
            <person name="Lauterbach L."/>
            <person name="Steele A.D."/>
            <person name="Gui C."/>
            <person name="Meng S."/>
            <person name="Li G."/>
            <person name="Viehrig K."/>
            <person name="Ye F."/>
            <person name="Su P."/>
            <person name="Kiefer A.F."/>
            <person name="Nichols A."/>
            <person name="Cepeda A.J."/>
            <person name="Yan W."/>
            <person name="Fan B."/>
            <person name="Jiang Y."/>
            <person name="Adhikari A."/>
            <person name="Zheng C.-J."/>
            <person name="Schuster L."/>
            <person name="Cowan T.M."/>
            <person name="Smanski M.J."/>
            <person name="Chevrette M.G."/>
            <person name="De Carvalho L.P.S."/>
            <person name="Shen B."/>
        </authorList>
    </citation>
    <scope>NUCLEOTIDE SEQUENCE [LARGE SCALE GENOMIC DNA]</scope>
    <source>
        <strain evidence="2 3">NPDC049574</strain>
    </source>
</reference>